<dbReference type="AlphaFoldDB" id="A0A164HVF3"/>
<evidence type="ECO:0000256" key="4">
    <source>
        <dbReference type="ARBA" id="ARBA00048493"/>
    </source>
</evidence>
<keyword evidence="3" id="KW-0548">Nucleotidyltransferase</keyword>
<evidence type="ECO:0000256" key="3">
    <source>
        <dbReference type="ARBA" id="ARBA00022695"/>
    </source>
</evidence>
<dbReference type="PANTHER" id="PTHR43584">
    <property type="entry name" value="NUCLEOTIDYL TRANSFERASE"/>
    <property type="match status" value="1"/>
</dbReference>
<proteinExistence type="predicted"/>
<organism evidence="5 6">
    <name type="scientific">Daphnia magna</name>
    <dbReference type="NCBI Taxonomy" id="35525"/>
    <lineage>
        <taxon>Eukaryota</taxon>
        <taxon>Metazoa</taxon>
        <taxon>Ecdysozoa</taxon>
        <taxon>Arthropoda</taxon>
        <taxon>Crustacea</taxon>
        <taxon>Branchiopoda</taxon>
        <taxon>Diplostraca</taxon>
        <taxon>Cladocera</taxon>
        <taxon>Anomopoda</taxon>
        <taxon>Daphniidae</taxon>
        <taxon>Daphnia</taxon>
    </lineage>
</organism>
<keyword evidence="2" id="KW-0808">Transferase</keyword>
<protein>
    <recommendedName>
        <fullName evidence="1">UDP-N-acetylglucosamine diphosphorylase</fullName>
        <ecNumber evidence="1">2.7.7.23</ecNumber>
    </recommendedName>
</protein>
<dbReference type="InterPro" id="IPR029044">
    <property type="entry name" value="Nucleotide-diphossugar_trans"/>
</dbReference>
<keyword evidence="6" id="KW-1185">Reference proteome</keyword>
<dbReference type="EMBL" id="LRGB01009333">
    <property type="protein sequence ID" value="KZS00602.1"/>
    <property type="molecule type" value="Genomic_DNA"/>
</dbReference>
<dbReference type="GO" id="GO:0003977">
    <property type="term" value="F:UDP-N-acetylglucosamine diphosphorylase activity"/>
    <property type="evidence" value="ECO:0007669"/>
    <property type="project" value="UniProtKB-EC"/>
</dbReference>
<dbReference type="EC" id="2.7.7.23" evidence="1"/>
<reference evidence="5 6" key="1">
    <citation type="submission" date="2016-03" db="EMBL/GenBank/DDBJ databases">
        <title>EvidentialGene: Evidence-directed Construction of Genes on Genomes.</title>
        <authorList>
            <person name="Gilbert D.G."/>
            <person name="Choi J.-H."/>
            <person name="Mockaitis K."/>
            <person name="Colbourne J."/>
            <person name="Pfrender M."/>
        </authorList>
    </citation>
    <scope>NUCLEOTIDE SEQUENCE [LARGE SCALE GENOMIC DNA]</scope>
    <source>
        <strain evidence="5 6">Xinb3</strain>
        <tissue evidence="5">Complete organism</tissue>
    </source>
</reference>
<comment type="caution">
    <text evidence="5">The sequence shown here is derived from an EMBL/GenBank/DDBJ whole genome shotgun (WGS) entry which is preliminary data.</text>
</comment>
<comment type="catalytic activity">
    <reaction evidence="4">
        <text>N-acetyl-alpha-D-glucosamine 1-phosphate + UTP + H(+) = UDP-N-acetyl-alpha-D-glucosamine + diphosphate</text>
        <dbReference type="Rhea" id="RHEA:13509"/>
        <dbReference type="ChEBI" id="CHEBI:15378"/>
        <dbReference type="ChEBI" id="CHEBI:33019"/>
        <dbReference type="ChEBI" id="CHEBI:46398"/>
        <dbReference type="ChEBI" id="CHEBI:57705"/>
        <dbReference type="ChEBI" id="CHEBI:57776"/>
        <dbReference type="EC" id="2.7.7.23"/>
    </reaction>
</comment>
<evidence type="ECO:0000313" key="5">
    <source>
        <dbReference type="EMBL" id="KZS00602.1"/>
    </source>
</evidence>
<dbReference type="STRING" id="35525.A0A164HVF3"/>
<dbReference type="SUPFAM" id="SSF53448">
    <property type="entry name" value="Nucleotide-diphospho-sugar transferases"/>
    <property type="match status" value="1"/>
</dbReference>
<accession>A0A164HVF3</accession>
<evidence type="ECO:0000313" key="6">
    <source>
        <dbReference type="Proteomes" id="UP000076858"/>
    </source>
</evidence>
<dbReference type="Gene3D" id="3.90.550.10">
    <property type="entry name" value="Spore Coat Polysaccharide Biosynthesis Protein SpsA, Chain A"/>
    <property type="match status" value="1"/>
</dbReference>
<dbReference type="PANTHER" id="PTHR43584:SF3">
    <property type="entry name" value="BIFUNCTIONAL PROTEIN GLMU"/>
    <property type="match status" value="1"/>
</dbReference>
<feature type="non-terminal residue" evidence="5">
    <location>
        <position position="1"/>
    </location>
</feature>
<dbReference type="InterPro" id="IPR050065">
    <property type="entry name" value="GlmU-like"/>
</dbReference>
<gene>
    <name evidence="5" type="ORF">APZ42_003043</name>
</gene>
<feature type="non-terminal residue" evidence="5">
    <location>
        <position position="111"/>
    </location>
</feature>
<name>A0A164HVF3_9CRUS</name>
<sequence>AERVLILYGDVPLIEVETLERLLQKVGPEQLALLTVELDDPTGYGRIVRDQQGVVKAIVEHKDASPEQRLIREGNTGILAVPGKRLADWLGRLSNNNAQGEYYLTDVIAMA</sequence>
<evidence type="ECO:0000256" key="2">
    <source>
        <dbReference type="ARBA" id="ARBA00022679"/>
    </source>
</evidence>
<dbReference type="Proteomes" id="UP000076858">
    <property type="component" value="Unassembled WGS sequence"/>
</dbReference>
<evidence type="ECO:0000256" key="1">
    <source>
        <dbReference type="ARBA" id="ARBA00012457"/>
    </source>
</evidence>